<protein>
    <recommendedName>
        <fullName evidence="5">Secreted protein</fullName>
    </recommendedName>
</protein>
<dbReference type="Proteomes" id="UP000824681">
    <property type="component" value="Chromosome"/>
</dbReference>
<feature type="region of interest" description="Disordered" evidence="1">
    <location>
        <begin position="1"/>
        <end position="26"/>
    </location>
</feature>
<sequence>MFGSGQGTGARRARTSGADYPQDSDTDKGVTEIGEFLVVVLVILAFLLLLGGVGIYLLVKLGRKAAGRAKQAAGRLSTHVNAMGTGDAAEVERLRLDLRREVALTRQAFEHAQRQGWGLGDLPRLLADLEAQAEVHDGQLGMYAQQRRVSPYVDHATLGRLREHQATLTAMCARIRADLLGDQVHHTSAGIADLSSRTDLEIEARRRPPDPLEEIDELYRRSLDERRDRP</sequence>
<feature type="transmembrane region" description="Helical" evidence="2">
    <location>
        <begin position="36"/>
        <end position="59"/>
    </location>
</feature>
<keyword evidence="2" id="KW-0472">Membrane</keyword>
<name>A0ABX8TZ90_9ACTN</name>
<dbReference type="RefSeq" id="WP_248628161.1">
    <property type="nucleotide sequence ID" value="NZ_KB903962.1"/>
</dbReference>
<evidence type="ECO:0000256" key="2">
    <source>
        <dbReference type="SAM" id="Phobius"/>
    </source>
</evidence>
<keyword evidence="2" id="KW-0812">Transmembrane</keyword>
<evidence type="ECO:0008006" key="5">
    <source>
        <dbReference type="Google" id="ProtNLM"/>
    </source>
</evidence>
<dbReference type="EMBL" id="CP068985">
    <property type="protein sequence ID" value="QYC40800.1"/>
    <property type="molecule type" value="Genomic_DNA"/>
</dbReference>
<evidence type="ECO:0000256" key="1">
    <source>
        <dbReference type="SAM" id="MobiDB-lite"/>
    </source>
</evidence>
<accession>A0ABX8TZ90</accession>
<reference evidence="3 4" key="1">
    <citation type="journal article" date="2021" name="ACS Chem. Biol.">
        <title>Genomic-Led Discovery of a Novel Glycopeptide Antibiotic by Nonomuraea coxensis DSM 45129.</title>
        <authorList>
            <person name="Yushchuk O."/>
            <person name="Vior N.M."/>
            <person name="Andreo-Vidal A."/>
            <person name="Berini F."/>
            <person name="Ruckert C."/>
            <person name="Busche T."/>
            <person name="Binda E."/>
            <person name="Kalinowski J."/>
            <person name="Truman A.W."/>
            <person name="Marinelli F."/>
        </authorList>
    </citation>
    <scope>NUCLEOTIDE SEQUENCE [LARGE SCALE GENOMIC DNA]</scope>
    <source>
        <strain evidence="3 4">DSM 45129</strain>
    </source>
</reference>
<keyword evidence="2" id="KW-1133">Transmembrane helix</keyword>
<organism evidence="3 4">
    <name type="scientific">Nonomuraea coxensis DSM 45129</name>
    <dbReference type="NCBI Taxonomy" id="1122611"/>
    <lineage>
        <taxon>Bacteria</taxon>
        <taxon>Bacillati</taxon>
        <taxon>Actinomycetota</taxon>
        <taxon>Actinomycetes</taxon>
        <taxon>Streptosporangiales</taxon>
        <taxon>Streptosporangiaceae</taxon>
        <taxon>Nonomuraea</taxon>
    </lineage>
</organism>
<evidence type="ECO:0000313" key="4">
    <source>
        <dbReference type="Proteomes" id="UP000824681"/>
    </source>
</evidence>
<feature type="region of interest" description="Disordered" evidence="1">
    <location>
        <begin position="202"/>
        <end position="230"/>
    </location>
</feature>
<feature type="compositionally biased region" description="Basic and acidic residues" evidence="1">
    <location>
        <begin position="217"/>
        <end position="230"/>
    </location>
</feature>
<proteinExistence type="predicted"/>
<keyword evidence="4" id="KW-1185">Reference proteome</keyword>
<evidence type="ECO:0000313" key="3">
    <source>
        <dbReference type="EMBL" id="QYC40800.1"/>
    </source>
</evidence>
<gene>
    <name evidence="3" type="ORF">Nocox_15930</name>
</gene>